<evidence type="ECO:0000256" key="2">
    <source>
        <dbReference type="ARBA" id="ARBA00023136"/>
    </source>
</evidence>
<dbReference type="RefSeq" id="WP_131447875.1">
    <property type="nucleotide sequence ID" value="NZ_SJZI01000008.1"/>
</dbReference>
<dbReference type="GO" id="GO:0009279">
    <property type="term" value="C:cell outer membrane"/>
    <property type="evidence" value="ECO:0007669"/>
    <property type="project" value="UniProtKB-SubCell"/>
</dbReference>
<accession>A0A4R1BK86</accession>
<organism evidence="5 6">
    <name type="scientific">Flaviaesturariibacter flavus</name>
    <dbReference type="NCBI Taxonomy" id="2502780"/>
    <lineage>
        <taxon>Bacteria</taxon>
        <taxon>Pseudomonadati</taxon>
        <taxon>Bacteroidota</taxon>
        <taxon>Chitinophagia</taxon>
        <taxon>Chitinophagales</taxon>
        <taxon>Chitinophagaceae</taxon>
        <taxon>Flaviaestuariibacter</taxon>
    </lineage>
</organism>
<evidence type="ECO:0000256" key="3">
    <source>
        <dbReference type="ARBA" id="ARBA00023237"/>
    </source>
</evidence>
<sequence length="866" mass="97721">MHKLRLLPMLLCAGLAAQAQQNPATDTTRRGNDSLLNQSKQDVLDNIPTISLDENDQGDAGTQNISSILTAGRDPYFNAASFNFSAVRFRLRGYENDQFSTYMNGVPMDNLDNGFAPYGLWGGLNDVMRSRDVEYGLHYTTFAFGDFGSNTNIDVRASKQRAQTSVNYANANRNYTHRVMLTHGTGLSRRGWAFIGSLSARWAEEGYVPGTWYKSLSWFAGIDKRVNEKHLLSLVAFGAPTENGRQGAATQEAQDLAGDPYYNPNWGYQNGKKRNASVGKTNQPVLVLTHDFRIKNNVSLLTGVGYSFGERSITALDWYNAPDPRPDYYRNLPSYLERFSSVIDPEQAKRVREAWMTDVNVRQINWQKLYDANRASMMTINNADGVNGKTVSGLRSRYVVQDRIIGTQRLNLNTTLNARVNDHLDITGGLTFQNQKNHYYQKVNDLLGGDFYMDLNQFAERDFPTDPSANQNDLNNPNRIVRVGDRYGYNYNIDLTQATAWAQGVFKFNKVDLFAAGQYGYTSFQREGFVRSGLFPNDSYGKGIKNEFNPYAVKGGVTYKFNGRNYVYANAGYQERAPYFDNVYVSPRTRNTQQANVQMEEIKTFEGAYIHTAPKLKLRIGGFYTHMDKQVDVMSYFDDVLGNFVNLAMSGVSRQLFGAELGAEYNIGYGVTVNAAAAVGRYYYDSNPNATITADNNAQVLAARQIYLKNFRLPTPQEAYSLGVTYRSPKFWFASLTGNYFRESYLSVNPMRRTWEALKNAPAGSADYDRIFDQTRFDQQYTVDFFFGWTKRLGRAYNIGGKPTTFVFNIGVSNLTNNRSMITGGYEQLRFDGTAGVDGTANIDKFPPKLFYAYGINYFTSVGLRF</sequence>
<proteinExistence type="predicted"/>
<evidence type="ECO:0000313" key="6">
    <source>
        <dbReference type="Proteomes" id="UP000295334"/>
    </source>
</evidence>
<keyword evidence="4" id="KW-0732">Signal</keyword>
<comment type="subcellular location">
    <subcellularLocation>
        <location evidence="1">Cell outer membrane</location>
    </subcellularLocation>
</comment>
<evidence type="ECO:0000313" key="5">
    <source>
        <dbReference type="EMBL" id="TCJ17753.1"/>
    </source>
</evidence>
<dbReference type="AlphaFoldDB" id="A0A4R1BK86"/>
<keyword evidence="3" id="KW-0998">Cell outer membrane</keyword>
<evidence type="ECO:0000256" key="1">
    <source>
        <dbReference type="ARBA" id="ARBA00004442"/>
    </source>
</evidence>
<keyword evidence="5" id="KW-0675">Receptor</keyword>
<keyword evidence="6" id="KW-1185">Reference proteome</keyword>
<dbReference type="InterPro" id="IPR036942">
    <property type="entry name" value="Beta-barrel_TonB_sf"/>
</dbReference>
<dbReference type="Proteomes" id="UP000295334">
    <property type="component" value="Unassembled WGS sequence"/>
</dbReference>
<reference evidence="5 6" key="1">
    <citation type="submission" date="2019-03" db="EMBL/GenBank/DDBJ databases">
        <authorList>
            <person name="Kim M.K.M."/>
        </authorList>
    </citation>
    <scope>NUCLEOTIDE SEQUENCE [LARGE SCALE GENOMIC DNA]</scope>
    <source>
        <strain evidence="5 6">17J68-12</strain>
    </source>
</reference>
<dbReference type="OrthoDB" id="1453181at2"/>
<dbReference type="EMBL" id="SJZI01000008">
    <property type="protein sequence ID" value="TCJ17753.1"/>
    <property type="molecule type" value="Genomic_DNA"/>
</dbReference>
<dbReference type="SUPFAM" id="SSF56935">
    <property type="entry name" value="Porins"/>
    <property type="match status" value="1"/>
</dbReference>
<evidence type="ECO:0000256" key="4">
    <source>
        <dbReference type="SAM" id="SignalP"/>
    </source>
</evidence>
<gene>
    <name evidence="5" type="ORF">EPD60_06080</name>
</gene>
<protein>
    <submittedName>
        <fullName evidence="5">TonB-dependent receptor</fullName>
    </submittedName>
</protein>
<keyword evidence="2" id="KW-0472">Membrane</keyword>
<comment type="caution">
    <text evidence="5">The sequence shown here is derived from an EMBL/GenBank/DDBJ whole genome shotgun (WGS) entry which is preliminary data.</text>
</comment>
<feature type="signal peptide" evidence="4">
    <location>
        <begin position="1"/>
        <end position="19"/>
    </location>
</feature>
<name>A0A4R1BK86_9BACT</name>
<dbReference type="Gene3D" id="2.40.170.20">
    <property type="entry name" value="TonB-dependent receptor, beta-barrel domain"/>
    <property type="match status" value="1"/>
</dbReference>
<feature type="chain" id="PRO_5020996144" evidence="4">
    <location>
        <begin position="20"/>
        <end position="866"/>
    </location>
</feature>